<reference evidence="2" key="1">
    <citation type="submission" date="2016-10" db="EMBL/GenBank/DDBJ databases">
        <authorList>
            <person name="Varghese N."/>
        </authorList>
    </citation>
    <scope>NUCLEOTIDE SEQUENCE</scope>
</reference>
<organism evidence="2">
    <name type="scientific">uncultured virus</name>
    <dbReference type="NCBI Taxonomy" id="340016"/>
    <lineage>
        <taxon>Viruses</taxon>
        <taxon>environmental samples</taxon>
    </lineage>
</organism>
<keyword evidence="1" id="KW-0472">Membrane</keyword>
<evidence type="ECO:0000256" key="1">
    <source>
        <dbReference type="SAM" id="Phobius"/>
    </source>
</evidence>
<feature type="transmembrane region" description="Helical" evidence="1">
    <location>
        <begin position="6"/>
        <end position="24"/>
    </location>
</feature>
<keyword evidence="1" id="KW-0812">Transmembrane</keyword>
<reference evidence="2" key="2">
    <citation type="journal article" date="2017" name="Nat. Commun.">
        <title>Single-virus genomics reveals hidden cosmopolitan and abundant viruses.</title>
        <authorList>
            <person name="Martinez-Hernandez F."/>
            <person name="Fornas O."/>
            <person name="Lluesma Gomez M."/>
            <person name="Bolduc B."/>
            <person name="de la Cruz Pena M.J."/>
            <person name="Martinez J.M."/>
            <person name="Anton J."/>
            <person name="Gasol J.M."/>
            <person name="Rosselli R."/>
            <person name="Rodriguez-Valera F."/>
            <person name="Sullivan M.B."/>
            <person name="Acinas S.G."/>
            <person name="Martinez-Garcia M."/>
        </authorList>
    </citation>
    <scope>NUCLEOTIDE SEQUENCE</scope>
</reference>
<keyword evidence="1" id="KW-1133">Transmembrane helix</keyword>
<dbReference type="EMBL" id="KY052813">
    <property type="protein sequence ID" value="ASF00091.1"/>
    <property type="molecule type" value="Genomic_DNA"/>
</dbReference>
<evidence type="ECO:0000313" key="2">
    <source>
        <dbReference type="EMBL" id="ASF00091.1"/>
    </source>
</evidence>
<sequence>MEIEPVMFWNLILTLVIAPALWTFRNMMLEVKRLDILLNKTREEYASRSEVKQEMHGVMEALHRLEDKLDRVLSRESK</sequence>
<protein>
    <submittedName>
        <fullName evidence="2">Uncharacterized protein</fullName>
    </submittedName>
</protein>
<accession>A0A218MLF4</accession>
<name>A0A218MLF4_9VIRU</name>
<proteinExistence type="predicted"/>